<reference evidence="2" key="1">
    <citation type="submission" date="2022-04" db="EMBL/GenBank/DDBJ databases">
        <title>Carnegiea gigantea Genome sequencing and assembly v2.</title>
        <authorList>
            <person name="Copetti D."/>
            <person name="Sanderson M.J."/>
            <person name="Burquez A."/>
            <person name="Wojciechowski M.F."/>
        </authorList>
    </citation>
    <scope>NUCLEOTIDE SEQUENCE</scope>
    <source>
        <strain evidence="2">SGP5-SGP5p</strain>
        <tissue evidence="2">Aerial part</tissue>
    </source>
</reference>
<evidence type="ECO:0000313" key="3">
    <source>
        <dbReference type="Proteomes" id="UP001153076"/>
    </source>
</evidence>
<accession>A0A9Q1JI78</accession>
<keyword evidence="3" id="KW-1185">Reference proteome</keyword>
<gene>
    <name evidence="2" type="ORF">Cgig2_023538</name>
</gene>
<feature type="region of interest" description="Disordered" evidence="1">
    <location>
        <begin position="1"/>
        <end position="32"/>
    </location>
</feature>
<dbReference type="PANTHER" id="PTHR33144">
    <property type="entry name" value="OS10G0409366 PROTEIN-RELATED"/>
    <property type="match status" value="1"/>
</dbReference>
<proteinExistence type="predicted"/>
<protein>
    <submittedName>
        <fullName evidence="2">Uncharacterized protein</fullName>
    </submittedName>
</protein>
<dbReference type="Proteomes" id="UP001153076">
    <property type="component" value="Unassembled WGS sequence"/>
</dbReference>
<comment type="caution">
    <text evidence="2">The sequence shown here is derived from an EMBL/GenBank/DDBJ whole genome shotgun (WGS) entry which is preliminary data.</text>
</comment>
<evidence type="ECO:0000256" key="1">
    <source>
        <dbReference type="SAM" id="MobiDB-lite"/>
    </source>
</evidence>
<dbReference type="EMBL" id="JAKOGI010001293">
    <property type="protein sequence ID" value="KAJ8426422.1"/>
    <property type="molecule type" value="Genomic_DNA"/>
</dbReference>
<feature type="compositionally biased region" description="Polar residues" evidence="1">
    <location>
        <begin position="1"/>
        <end position="21"/>
    </location>
</feature>
<sequence>MYQKIDSTSEASRESPSNGNNEDLARSSQRNEDMINRSILPRDVMNYKEGVRFCVAFNNYNQPIRKGGYIFMRFLGYIARLERFCPIGMISWHKLNQMYKADIIEMIRSRFMYPTDKGFNKRVLKHVAKHFKQHRQGLKRDYFKPEERLLQT</sequence>
<evidence type="ECO:0000313" key="2">
    <source>
        <dbReference type="EMBL" id="KAJ8426422.1"/>
    </source>
</evidence>
<dbReference type="OrthoDB" id="1739350at2759"/>
<dbReference type="PANTHER" id="PTHR33144:SF25">
    <property type="entry name" value="DUF4216 DOMAIN-CONTAINING PROTEIN"/>
    <property type="match status" value="1"/>
</dbReference>
<dbReference type="AlphaFoldDB" id="A0A9Q1JI78"/>
<name>A0A9Q1JI78_9CARY</name>
<feature type="compositionally biased region" description="Basic and acidic residues" evidence="1">
    <location>
        <begin position="23"/>
        <end position="32"/>
    </location>
</feature>
<organism evidence="2 3">
    <name type="scientific">Carnegiea gigantea</name>
    <dbReference type="NCBI Taxonomy" id="171969"/>
    <lineage>
        <taxon>Eukaryota</taxon>
        <taxon>Viridiplantae</taxon>
        <taxon>Streptophyta</taxon>
        <taxon>Embryophyta</taxon>
        <taxon>Tracheophyta</taxon>
        <taxon>Spermatophyta</taxon>
        <taxon>Magnoliopsida</taxon>
        <taxon>eudicotyledons</taxon>
        <taxon>Gunneridae</taxon>
        <taxon>Pentapetalae</taxon>
        <taxon>Caryophyllales</taxon>
        <taxon>Cactineae</taxon>
        <taxon>Cactaceae</taxon>
        <taxon>Cactoideae</taxon>
        <taxon>Echinocereeae</taxon>
        <taxon>Carnegiea</taxon>
    </lineage>
</organism>